<dbReference type="OrthoDB" id="181905at2"/>
<keyword evidence="2" id="KW-0472">Membrane</keyword>
<evidence type="ECO:0000256" key="2">
    <source>
        <dbReference type="SAM" id="Phobius"/>
    </source>
</evidence>
<gene>
    <name evidence="3" type="ORF">WG68_07770</name>
</gene>
<dbReference type="GO" id="GO:0008643">
    <property type="term" value="P:carbohydrate transport"/>
    <property type="evidence" value="ECO:0007669"/>
    <property type="project" value="InterPro"/>
</dbReference>
<keyword evidence="2" id="KW-0812">Transmembrane</keyword>
<dbReference type="GO" id="GO:0005886">
    <property type="term" value="C:plasma membrane"/>
    <property type="evidence" value="ECO:0007669"/>
    <property type="project" value="TreeGrafter"/>
</dbReference>
<dbReference type="GO" id="GO:0006814">
    <property type="term" value="P:sodium ion transport"/>
    <property type="evidence" value="ECO:0007669"/>
    <property type="project" value="InterPro"/>
</dbReference>
<keyword evidence="2" id="KW-1133">Transmembrane helix</keyword>
<evidence type="ECO:0000256" key="1">
    <source>
        <dbReference type="ARBA" id="ARBA00009617"/>
    </source>
</evidence>
<dbReference type="InterPro" id="IPR036259">
    <property type="entry name" value="MFS_trans_sf"/>
</dbReference>
<dbReference type="Proteomes" id="UP000034228">
    <property type="component" value="Unassembled WGS sequence"/>
</dbReference>
<feature type="transmembrane region" description="Helical" evidence="2">
    <location>
        <begin position="401"/>
        <end position="420"/>
    </location>
</feature>
<proteinExistence type="inferred from homology"/>
<keyword evidence="3" id="KW-0762">Sugar transport</keyword>
<comment type="caution">
    <text evidence="3">The sequence shown here is derived from an EMBL/GenBank/DDBJ whole genome shotgun (WGS) entry which is preliminary data.</text>
</comment>
<protein>
    <submittedName>
        <fullName evidence="3">Sugar transporter</fullName>
    </submittedName>
</protein>
<feature type="transmembrane region" description="Helical" evidence="2">
    <location>
        <begin position="358"/>
        <end position="381"/>
    </location>
</feature>
<feature type="transmembrane region" description="Helical" evidence="2">
    <location>
        <begin position="106"/>
        <end position="128"/>
    </location>
</feature>
<organism evidence="3 4">
    <name type="scientific">Arsukibacterium ikkense</name>
    <dbReference type="NCBI Taxonomy" id="336831"/>
    <lineage>
        <taxon>Bacteria</taxon>
        <taxon>Pseudomonadati</taxon>
        <taxon>Pseudomonadota</taxon>
        <taxon>Gammaproteobacteria</taxon>
        <taxon>Chromatiales</taxon>
        <taxon>Chromatiaceae</taxon>
        <taxon>Arsukibacterium</taxon>
    </lineage>
</organism>
<dbReference type="EMBL" id="LAHO01000006">
    <property type="protein sequence ID" value="KKO45903.1"/>
    <property type="molecule type" value="Genomic_DNA"/>
</dbReference>
<feature type="transmembrane region" description="Helical" evidence="2">
    <location>
        <begin position="264"/>
        <end position="283"/>
    </location>
</feature>
<dbReference type="CDD" id="cd17332">
    <property type="entry name" value="MFS_MelB_like"/>
    <property type="match status" value="1"/>
</dbReference>
<dbReference type="GO" id="GO:0015293">
    <property type="term" value="F:symporter activity"/>
    <property type="evidence" value="ECO:0007669"/>
    <property type="project" value="InterPro"/>
</dbReference>
<keyword evidence="4" id="KW-1185">Reference proteome</keyword>
<feature type="transmembrane region" description="Helical" evidence="2">
    <location>
        <begin position="78"/>
        <end position="94"/>
    </location>
</feature>
<dbReference type="InterPro" id="IPR039672">
    <property type="entry name" value="MFS_2"/>
</dbReference>
<feature type="transmembrane region" description="Helical" evidence="2">
    <location>
        <begin position="229"/>
        <end position="252"/>
    </location>
</feature>
<dbReference type="PANTHER" id="PTHR11328">
    <property type="entry name" value="MAJOR FACILITATOR SUPERFAMILY DOMAIN-CONTAINING PROTEIN"/>
    <property type="match status" value="1"/>
</dbReference>
<feature type="transmembrane region" description="Helical" evidence="2">
    <location>
        <begin position="38"/>
        <end position="57"/>
    </location>
</feature>
<dbReference type="STRING" id="336831.WG68_07770"/>
<dbReference type="AlphaFoldDB" id="A0A0M2V9R6"/>
<sequence length="456" mass="49893">MLTKREKVAYGLGDTASNIVFQTVMLFLTFFYTDIFGISPAVVGSMFLLVRIIDAVTDPLMGALADKTKSRHGKYRPYLLWLAVPFALCSVLAFTTPDLSANAKVIYAFVTYTLLMLAYTAINIPYSALGGVLTADPTERVSVQSYRFVFGMLGGLLVTACTLPLVAFFGNGDNAKGYQLTIAAMSVLGVVLFLLCFWGTRERVQAPANQQLTLQNSFGSLWQNDQWRILCVAAFFLLTGMVLRTTLAIYYVKYFLGREDLITAFITLGMLGNIAGCAAAQWLSRYVDKVKAYIGLQLISAVICVISFFIGSEQLVLAFGLYFLWGFFLQMATPLLWAKMADTVDYGHYKTGIRITGLVYSSIVFFIKLGLALGGALAGWLLAGYGYQADVVQTAATQQGILLSFTLLPAIGSVLVALVMSRYRLTGQRVLDIHRQLAQQSGGSSPEHARVDALTN</sequence>
<dbReference type="RefSeq" id="WP_046557107.1">
    <property type="nucleotide sequence ID" value="NZ_LAHO01000006.1"/>
</dbReference>
<comment type="similarity">
    <text evidence="1">Belongs to the sodium:galactoside symporter (TC 2.A.2) family.</text>
</comment>
<dbReference type="SUPFAM" id="SSF103473">
    <property type="entry name" value="MFS general substrate transporter"/>
    <property type="match status" value="1"/>
</dbReference>
<dbReference type="PATRIC" id="fig|336831.14.peg.761"/>
<name>A0A0M2V9R6_9GAMM</name>
<feature type="transmembrane region" description="Helical" evidence="2">
    <location>
        <begin position="148"/>
        <end position="171"/>
    </location>
</feature>
<evidence type="ECO:0000313" key="4">
    <source>
        <dbReference type="Proteomes" id="UP000034228"/>
    </source>
</evidence>
<dbReference type="InterPro" id="IPR001927">
    <property type="entry name" value="Na/Gal_symport"/>
</dbReference>
<evidence type="ECO:0000313" key="3">
    <source>
        <dbReference type="EMBL" id="KKO45903.1"/>
    </source>
</evidence>
<accession>A0A0M2V9R6</accession>
<keyword evidence="3" id="KW-0813">Transport</keyword>
<dbReference type="Pfam" id="PF13347">
    <property type="entry name" value="MFS_2"/>
    <property type="match status" value="1"/>
</dbReference>
<dbReference type="Gene3D" id="1.20.1250.20">
    <property type="entry name" value="MFS general substrate transporter like domains"/>
    <property type="match status" value="2"/>
</dbReference>
<feature type="transmembrane region" description="Helical" evidence="2">
    <location>
        <begin position="290"/>
        <end position="310"/>
    </location>
</feature>
<dbReference type="NCBIfam" id="TIGR00792">
    <property type="entry name" value="gph"/>
    <property type="match status" value="1"/>
</dbReference>
<feature type="transmembrane region" description="Helical" evidence="2">
    <location>
        <begin position="12"/>
        <end position="32"/>
    </location>
</feature>
<dbReference type="PANTHER" id="PTHR11328:SF24">
    <property type="entry name" value="MAJOR FACILITATOR SUPERFAMILY (MFS) PROFILE DOMAIN-CONTAINING PROTEIN"/>
    <property type="match status" value="1"/>
</dbReference>
<feature type="transmembrane region" description="Helical" evidence="2">
    <location>
        <begin position="316"/>
        <end position="337"/>
    </location>
</feature>
<feature type="transmembrane region" description="Helical" evidence="2">
    <location>
        <begin position="177"/>
        <end position="198"/>
    </location>
</feature>
<reference evidence="3 4" key="1">
    <citation type="submission" date="2015-03" db="EMBL/GenBank/DDBJ databases">
        <title>Draft genome sequences of two protease-producing strains of Arsukibacterium isolated from two cold and alkaline environments.</title>
        <authorList>
            <person name="Lylloff J.E."/>
            <person name="Skov L.B."/>
            <person name="Jepsen M."/>
            <person name="Hallin P.F."/>
            <person name="Sorensen S.J."/>
            <person name="Stougaard P."/>
            <person name="Glaring M.A."/>
        </authorList>
    </citation>
    <scope>NUCLEOTIDE SEQUENCE [LARGE SCALE GENOMIC DNA]</scope>
    <source>
        <strain evidence="3 4">GCM72</strain>
    </source>
</reference>